<evidence type="ECO:0000313" key="3">
    <source>
        <dbReference type="EMBL" id="TXK04888.1"/>
    </source>
</evidence>
<accession>A0A5C8HMY0</accession>
<organism evidence="3 4">
    <name type="scientific">Microbacterium mitrae</name>
    <dbReference type="NCBI Taxonomy" id="664640"/>
    <lineage>
        <taxon>Bacteria</taxon>
        <taxon>Bacillati</taxon>
        <taxon>Actinomycetota</taxon>
        <taxon>Actinomycetes</taxon>
        <taxon>Micrococcales</taxon>
        <taxon>Microbacteriaceae</taxon>
        <taxon>Microbacterium</taxon>
    </lineage>
</organism>
<reference evidence="3 4" key="1">
    <citation type="submission" date="2019-08" db="EMBL/GenBank/DDBJ databases">
        <authorList>
            <person name="Dong K."/>
        </authorList>
    </citation>
    <scope>NUCLEOTIDE SEQUENCE [LARGE SCALE GENOMIC DNA]</scope>
    <source>
        <strain evidence="3 4">M4-8</strain>
    </source>
</reference>
<comment type="caution">
    <text evidence="3">The sequence shown here is derived from an EMBL/GenBank/DDBJ whole genome shotgun (WGS) entry which is preliminary data.</text>
</comment>
<dbReference type="OrthoDB" id="4792842at2"/>
<sequence length="216" mass="21969">MPRPERHATATATATATALPSVAPVAPAPHKRERHLRPVTSPAKARKPRVAYAMVALIGAVLIGAAQMGLSLATTATTYEIRELQSQQRDLTVQSQLLNEELAGLSSPQYLAANAAAAGMVIGASPTYLRLSDGAVVGTGEVATNSTVDVLRTPAVPNALIANTPLATAPGSTIGGAIPVAPQAEATDNLTATAPVAEAPQLPPVISDGIPTPETR</sequence>
<feature type="region of interest" description="Disordered" evidence="1">
    <location>
        <begin position="191"/>
        <end position="216"/>
    </location>
</feature>
<evidence type="ECO:0000256" key="1">
    <source>
        <dbReference type="SAM" id="MobiDB-lite"/>
    </source>
</evidence>
<evidence type="ECO:0000256" key="2">
    <source>
        <dbReference type="SAM" id="Phobius"/>
    </source>
</evidence>
<proteinExistence type="predicted"/>
<evidence type="ECO:0000313" key="4">
    <source>
        <dbReference type="Proteomes" id="UP000321196"/>
    </source>
</evidence>
<dbReference type="AlphaFoldDB" id="A0A5C8HMY0"/>
<keyword evidence="2" id="KW-1133">Transmembrane helix</keyword>
<evidence type="ECO:0008006" key="5">
    <source>
        <dbReference type="Google" id="ProtNLM"/>
    </source>
</evidence>
<keyword evidence="2" id="KW-0472">Membrane</keyword>
<dbReference type="EMBL" id="VRSW01000002">
    <property type="protein sequence ID" value="TXK04888.1"/>
    <property type="molecule type" value="Genomic_DNA"/>
</dbReference>
<keyword evidence="4" id="KW-1185">Reference proteome</keyword>
<name>A0A5C8HMY0_9MICO</name>
<dbReference type="Proteomes" id="UP000321196">
    <property type="component" value="Unassembled WGS sequence"/>
</dbReference>
<feature type="transmembrane region" description="Helical" evidence="2">
    <location>
        <begin position="51"/>
        <end position="73"/>
    </location>
</feature>
<feature type="region of interest" description="Disordered" evidence="1">
    <location>
        <begin position="19"/>
        <end position="43"/>
    </location>
</feature>
<keyword evidence="2" id="KW-0812">Transmembrane</keyword>
<gene>
    <name evidence="3" type="ORF">FVP60_08830</name>
</gene>
<protein>
    <recommendedName>
        <fullName evidence="5">Cell division protein FtsL</fullName>
    </recommendedName>
</protein>